<dbReference type="GO" id="GO:0016758">
    <property type="term" value="F:hexosyltransferase activity"/>
    <property type="evidence" value="ECO:0007669"/>
    <property type="project" value="UniProtKB-ARBA"/>
</dbReference>
<name>A0A562XEV9_CAMHY</name>
<dbReference type="SUPFAM" id="SSF53448">
    <property type="entry name" value="Nucleotide-diphospho-sugar transferases"/>
    <property type="match status" value="1"/>
</dbReference>
<dbReference type="EMBL" id="VOAP01000013">
    <property type="protein sequence ID" value="TWO20640.1"/>
    <property type="molecule type" value="Genomic_DNA"/>
</dbReference>
<dbReference type="InterPro" id="IPR029044">
    <property type="entry name" value="Nucleotide-diphossugar_trans"/>
</dbReference>
<sequence length="255" mass="29888">MRGVNVNDLVSIITPSYKSCKFISQAIKSVLAQTYQNWEMIIVDDASPDNSNNIIEKYIKIDSRIRLIRLHQNSGPAIARNKAIEEAKGRYIAFLDADDLWLPEKLEKQIKFMQKNDIFLSYSSYFLINENSDTIGKFIIPTIKVSYNKILKTCIIGNLTAIYDSKIIGKYYMKNCGHEDYTLWLQILKNIDFGYGIVEPLAKYRISSTQISKNKFKSAIWQWNIYRNIEKLNIFKTMYYFMHYAINGILKYKFR</sequence>
<dbReference type="Gene3D" id="3.90.550.10">
    <property type="entry name" value="Spore Coat Polysaccharide Biosynthesis Protein SpsA, Chain A"/>
    <property type="match status" value="1"/>
</dbReference>
<feature type="domain" description="Glycosyltransferase 2-like" evidence="1">
    <location>
        <begin position="11"/>
        <end position="138"/>
    </location>
</feature>
<reference evidence="2 3" key="1">
    <citation type="submission" date="2019-07" db="EMBL/GenBank/DDBJ databases">
        <title>Rapid identification of Enteric Bacteria from Whole Genome Sequences (WGS) using Average Nucleotide Identity (ANI).</title>
        <authorList>
            <person name="Lane C."/>
        </authorList>
    </citation>
    <scope>NUCLEOTIDE SEQUENCE [LARGE SCALE GENOMIC DNA]</scope>
    <source>
        <strain evidence="2 3">D2411</strain>
    </source>
</reference>
<dbReference type="Pfam" id="PF00535">
    <property type="entry name" value="Glycos_transf_2"/>
    <property type="match status" value="1"/>
</dbReference>
<evidence type="ECO:0000259" key="1">
    <source>
        <dbReference type="Pfam" id="PF00535"/>
    </source>
</evidence>
<dbReference type="AlphaFoldDB" id="A0A562XEV9"/>
<keyword evidence="2" id="KW-0808">Transferase</keyword>
<dbReference type="PANTHER" id="PTHR22916">
    <property type="entry name" value="GLYCOSYLTRANSFERASE"/>
    <property type="match status" value="1"/>
</dbReference>
<dbReference type="PANTHER" id="PTHR22916:SF3">
    <property type="entry name" value="UDP-GLCNAC:BETAGAL BETA-1,3-N-ACETYLGLUCOSAMINYLTRANSFERASE-LIKE PROTEIN 1"/>
    <property type="match status" value="1"/>
</dbReference>
<dbReference type="InterPro" id="IPR001173">
    <property type="entry name" value="Glyco_trans_2-like"/>
</dbReference>
<organism evidence="2 3">
    <name type="scientific">Campylobacter hyointestinalis</name>
    <dbReference type="NCBI Taxonomy" id="198"/>
    <lineage>
        <taxon>Bacteria</taxon>
        <taxon>Pseudomonadati</taxon>
        <taxon>Campylobacterota</taxon>
        <taxon>Epsilonproteobacteria</taxon>
        <taxon>Campylobacterales</taxon>
        <taxon>Campylobacteraceae</taxon>
        <taxon>Campylobacter</taxon>
    </lineage>
</organism>
<dbReference type="CDD" id="cd00761">
    <property type="entry name" value="Glyco_tranf_GTA_type"/>
    <property type="match status" value="1"/>
</dbReference>
<dbReference type="FunFam" id="3.90.550.10:FF:000130">
    <property type="entry name" value="Family 2 glycosyl transferase"/>
    <property type="match status" value="1"/>
</dbReference>
<evidence type="ECO:0000313" key="3">
    <source>
        <dbReference type="Proteomes" id="UP000321812"/>
    </source>
</evidence>
<comment type="caution">
    <text evidence="2">The sequence shown here is derived from an EMBL/GenBank/DDBJ whole genome shotgun (WGS) entry which is preliminary data.</text>
</comment>
<accession>A0A562XEV9</accession>
<proteinExistence type="predicted"/>
<dbReference type="Proteomes" id="UP000321812">
    <property type="component" value="Unassembled WGS sequence"/>
</dbReference>
<evidence type="ECO:0000313" key="2">
    <source>
        <dbReference type="EMBL" id="TWO20640.1"/>
    </source>
</evidence>
<protein>
    <submittedName>
        <fullName evidence="2">Glycosyltransferase family 2 protein</fullName>
    </submittedName>
</protein>
<gene>
    <name evidence="2" type="ORF">YZ82_04810</name>
</gene>